<dbReference type="Proteomes" id="UP000322617">
    <property type="component" value="Chromosome"/>
</dbReference>
<dbReference type="KEGG" id="lsz:JCM16776_0895"/>
<evidence type="ECO:0000259" key="1">
    <source>
        <dbReference type="Pfam" id="PF06230"/>
    </source>
</evidence>
<evidence type="ECO:0000259" key="2">
    <source>
        <dbReference type="Pfam" id="PF17930"/>
    </source>
</evidence>
<organism evidence="3 4">
    <name type="scientific">Leptotrichia shahii</name>
    <dbReference type="NCBI Taxonomy" id="157691"/>
    <lineage>
        <taxon>Bacteria</taxon>
        <taxon>Fusobacteriati</taxon>
        <taxon>Fusobacteriota</taxon>
        <taxon>Fusobacteriia</taxon>
        <taxon>Fusobacteriales</taxon>
        <taxon>Leptotrichiaceae</taxon>
        <taxon>Leptotrichia</taxon>
    </lineage>
</organism>
<dbReference type="Gene3D" id="3.40.140.80">
    <property type="match status" value="1"/>
</dbReference>
<protein>
    <recommendedName>
        <fullName evidence="5">Septum site-determining protein MinC</fullName>
    </recommendedName>
</protein>
<dbReference type="Gene3D" id="3.40.50.20">
    <property type="match status" value="1"/>
</dbReference>
<dbReference type="RefSeq" id="WP_018450133.1">
    <property type="nucleotide sequence ID" value="NZ_AP019827.1"/>
</dbReference>
<sequence>MIMGKVGLIAGNGKLPELFLNQCILKGIEPFSVYLFESVEDSVKEHKNSVKYSVAQVGKIISYFKKNGITQLIMLGKVEKNLIFSNLKFDLTATKILLSTKNKKDKNILKAIINYIESENIKVLPQNYLLDEYIAVNEVYTKASPNKNEEKTIEIGIEAARMLTDIDAGQTVVVKDESVIALEGVEGTDKTILRGGELAGKNCIVVKMARRNQDYRIDIPTIGLETIKKVADINGRGIVIEADKMLFIDKEEVIKFANKNKIFIKGIKI</sequence>
<evidence type="ECO:0000313" key="4">
    <source>
        <dbReference type="Proteomes" id="UP000322617"/>
    </source>
</evidence>
<evidence type="ECO:0000313" key="3">
    <source>
        <dbReference type="EMBL" id="BBM40675.1"/>
    </source>
</evidence>
<name>A0A510JQN2_9FUSO</name>
<dbReference type="Pfam" id="PF06230">
    <property type="entry name" value="LpxI_C"/>
    <property type="match status" value="1"/>
</dbReference>
<keyword evidence="4" id="KW-1185">Reference proteome</keyword>
<dbReference type="AlphaFoldDB" id="A0A510JQN2"/>
<dbReference type="Pfam" id="PF17930">
    <property type="entry name" value="LpxI_N"/>
    <property type="match status" value="1"/>
</dbReference>
<dbReference type="EMBL" id="AP019827">
    <property type="protein sequence ID" value="BBM40675.1"/>
    <property type="molecule type" value="Genomic_DNA"/>
</dbReference>
<dbReference type="InterPro" id="IPR010415">
    <property type="entry name" value="LpxI_C"/>
</dbReference>
<dbReference type="InterPro" id="IPR043167">
    <property type="entry name" value="LpxI_C_sf"/>
</dbReference>
<gene>
    <name evidence="3" type="ORF">JCM16776_0895</name>
</gene>
<dbReference type="InterPro" id="IPR053174">
    <property type="entry name" value="LpxI"/>
</dbReference>
<reference evidence="3 4" key="1">
    <citation type="submission" date="2019-07" db="EMBL/GenBank/DDBJ databases">
        <title>Complete Genome Sequence of Leptotrichia shahii Strain JCM 16776.</title>
        <authorList>
            <person name="Watanabe S."/>
            <person name="Cui L."/>
        </authorList>
    </citation>
    <scope>NUCLEOTIDE SEQUENCE [LARGE SCALE GENOMIC DNA]</scope>
    <source>
        <strain evidence="3 4">JCM16776</strain>
    </source>
</reference>
<dbReference type="PANTHER" id="PTHR39962">
    <property type="entry name" value="BLL4848 PROTEIN"/>
    <property type="match status" value="1"/>
</dbReference>
<dbReference type="InterPro" id="IPR041255">
    <property type="entry name" value="LpxI_N"/>
</dbReference>
<dbReference type="STRING" id="1122172.GCA_000373045_00508"/>
<accession>A0A510JQN2</accession>
<dbReference type="OrthoDB" id="9789836at2"/>
<proteinExistence type="predicted"/>
<feature type="domain" description="LpxI C-terminal" evidence="1">
    <location>
        <begin position="139"/>
        <end position="264"/>
    </location>
</feature>
<feature type="domain" description="LpxI N-terminal" evidence="2">
    <location>
        <begin position="5"/>
        <end position="132"/>
    </location>
</feature>
<dbReference type="PANTHER" id="PTHR39962:SF1">
    <property type="entry name" value="LPXI FAMILY PROTEIN"/>
    <property type="match status" value="1"/>
</dbReference>
<evidence type="ECO:0008006" key="5">
    <source>
        <dbReference type="Google" id="ProtNLM"/>
    </source>
</evidence>